<dbReference type="KEGG" id="ndk:I601_1739"/>
<dbReference type="PATRIC" id="fig|1300347.3.peg.1738"/>
<proteinExistence type="predicted"/>
<dbReference type="AlphaFoldDB" id="A0A1A9GKG9"/>
<evidence type="ECO:0000313" key="2">
    <source>
        <dbReference type="Proteomes" id="UP000077868"/>
    </source>
</evidence>
<reference evidence="1 2" key="1">
    <citation type="submission" date="2016-03" db="EMBL/GenBank/DDBJ databases">
        <title>Complete genome sequence of a soil Actinobacterium, Nocardioides dokdonensis FR1436.</title>
        <authorList>
            <person name="Kwon S.-K."/>
            <person name="Kim K."/>
            <person name="Kim J.F."/>
        </authorList>
    </citation>
    <scope>NUCLEOTIDE SEQUENCE [LARGE SCALE GENOMIC DNA]</scope>
    <source>
        <strain evidence="1 2">FR1436</strain>
    </source>
</reference>
<keyword evidence="2" id="KW-1185">Reference proteome</keyword>
<evidence type="ECO:0000313" key="1">
    <source>
        <dbReference type="EMBL" id="ANH38170.1"/>
    </source>
</evidence>
<sequence>MHPDAPLALQSALLTAIEQVLVDAGVERVWIEAGADGALQVFASLPKSFDELDDSRAAALSLLSGLAEAAGLQSLRHVTEVDDVDAAPTGAQEPTGSSD</sequence>
<organism evidence="1 2">
    <name type="scientific">Nocardioides dokdonensis FR1436</name>
    <dbReference type="NCBI Taxonomy" id="1300347"/>
    <lineage>
        <taxon>Bacteria</taxon>
        <taxon>Bacillati</taxon>
        <taxon>Actinomycetota</taxon>
        <taxon>Actinomycetes</taxon>
        <taxon>Propionibacteriales</taxon>
        <taxon>Nocardioidaceae</taxon>
        <taxon>Nocardioides</taxon>
    </lineage>
</organism>
<dbReference type="EMBL" id="CP015079">
    <property type="protein sequence ID" value="ANH38170.1"/>
    <property type="molecule type" value="Genomic_DNA"/>
</dbReference>
<protein>
    <submittedName>
        <fullName evidence="1">Uncharacterized protein</fullName>
    </submittedName>
</protein>
<name>A0A1A9GKG9_9ACTN</name>
<accession>A0A1A9GKG9</accession>
<gene>
    <name evidence="1" type="ORF">I601_1739</name>
</gene>
<dbReference type="Proteomes" id="UP000077868">
    <property type="component" value="Chromosome"/>
</dbReference>